<evidence type="ECO:0000259" key="1">
    <source>
        <dbReference type="Pfam" id="PF00078"/>
    </source>
</evidence>
<evidence type="ECO:0000313" key="3">
    <source>
        <dbReference type="Proteomes" id="UP000596742"/>
    </source>
</evidence>
<dbReference type="Pfam" id="PF00078">
    <property type="entry name" value="RVT_1"/>
    <property type="match status" value="1"/>
</dbReference>
<dbReference type="InterPro" id="IPR000477">
    <property type="entry name" value="RT_dom"/>
</dbReference>
<dbReference type="AlphaFoldDB" id="A0A8B6H400"/>
<keyword evidence="3" id="KW-1185">Reference proteome</keyword>
<proteinExistence type="predicted"/>
<dbReference type="OrthoDB" id="6154960at2759"/>
<gene>
    <name evidence="2" type="ORF">MGAL_10B019071</name>
</gene>
<accession>A0A8B6H400</accession>
<reference evidence="2" key="1">
    <citation type="submission" date="2018-11" db="EMBL/GenBank/DDBJ databases">
        <authorList>
            <person name="Alioto T."/>
            <person name="Alioto T."/>
        </authorList>
    </citation>
    <scope>NUCLEOTIDE SEQUENCE</scope>
</reference>
<sequence length="262" mass="30126">MRQQQELLNLSTENNTRDFWKKIGKLGIANDRRSSIPMEVLTSEGNVCKDIKTVYDTWKCNDISYDDVEKAVCRAKLHKAGGLDQICAEFLRNNSCENILFKIIKYAFDNGDVPATWNNILINPILKPDKDYRDPLGYRGIALMSMPCNIYADILNTRLSSWLEEKNILADEQNGFRKDRGCIEHLYSVTSIITNRKIERLSTFTCFIDAKKAFDSANREMMWFKLMSIGINGKFLKGLQSLYVDVRYAVKVNGHMTDMFGD</sequence>
<name>A0A8B6H400_MYTGA</name>
<dbReference type="Proteomes" id="UP000596742">
    <property type="component" value="Unassembled WGS sequence"/>
</dbReference>
<feature type="domain" description="Reverse transcriptase" evidence="1">
    <location>
        <begin position="129"/>
        <end position="242"/>
    </location>
</feature>
<comment type="caution">
    <text evidence="2">The sequence shown here is derived from an EMBL/GenBank/DDBJ whole genome shotgun (WGS) entry which is preliminary data.</text>
</comment>
<protein>
    <recommendedName>
        <fullName evidence="1">Reverse transcriptase domain-containing protein</fullName>
    </recommendedName>
</protein>
<evidence type="ECO:0000313" key="2">
    <source>
        <dbReference type="EMBL" id="VDI73203.1"/>
    </source>
</evidence>
<organism evidence="2 3">
    <name type="scientific">Mytilus galloprovincialis</name>
    <name type="common">Mediterranean mussel</name>
    <dbReference type="NCBI Taxonomy" id="29158"/>
    <lineage>
        <taxon>Eukaryota</taxon>
        <taxon>Metazoa</taxon>
        <taxon>Spiralia</taxon>
        <taxon>Lophotrochozoa</taxon>
        <taxon>Mollusca</taxon>
        <taxon>Bivalvia</taxon>
        <taxon>Autobranchia</taxon>
        <taxon>Pteriomorphia</taxon>
        <taxon>Mytilida</taxon>
        <taxon>Mytiloidea</taxon>
        <taxon>Mytilidae</taxon>
        <taxon>Mytilinae</taxon>
        <taxon>Mytilus</taxon>
    </lineage>
</organism>
<dbReference type="EMBL" id="UYJE01009402">
    <property type="protein sequence ID" value="VDI73203.1"/>
    <property type="molecule type" value="Genomic_DNA"/>
</dbReference>
<dbReference type="PANTHER" id="PTHR19446">
    <property type="entry name" value="REVERSE TRANSCRIPTASES"/>
    <property type="match status" value="1"/>
</dbReference>